<dbReference type="InterPro" id="IPR036873">
    <property type="entry name" value="Rhodanese-like_dom_sf"/>
</dbReference>
<accession>A0A1K2HWA3</accession>
<dbReference type="NCBIfam" id="NF008557">
    <property type="entry name" value="PRK11493.1"/>
    <property type="match status" value="1"/>
</dbReference>
<dbReference type="PANTHER" id="PTHR11364">
    <property type="entry name" value="THIOSULFATE SULFERTANSFERASE"/>
    <property type="match status" value="1"/>
</dbReference>
<sequence>MTDLPFVSTQWLAERLGDPNLVVVDASWHLPTARRDPSAEYRANHIPGAVFFDLDAIADSSTGLPHMLLRDETAFDARVGKGLGIADTMTIVVYDSVGIFSAARALWTFAIMGARDVRVLAGGLPKWQAEGRPTEAGEVSRPPAHFAVNFGPEMLAGFDDVLVASRKGSRQIVDARAGERFRGEVDEPRPGLRRGHIPGSRSVPVGLLTRDGEMKPAEELRTIFAEAGLDLSRPIITSCGSGVTAATLAMALGRAGATDVALYDGSWAEWGARPDAPVETG</sequence>
<dbReference type="GO" id="GO:0005737">
    <property type="term" value="C:cytoplasm"/>
    <property type="evidence" value="ECO:0007669"/>
    <property type="project" value="UniProtKB-SubCell"/>
</dbReference>
<name>A0A1K2HWA3_9HYPH</name>
<dbReference type="CDD" id="cd01449">
    <property type="entry name" value="TST_Repeat_2"/>
    <property type="match status" value="1"/>
</dbReference>
<comment type="catalytic activity">
    <reaction evidence="5">
        <text>2-oxo-3-sulfanylpropanoate + [thioredoxin]-dithiol = [thioredoxin]-disulfide + hydrogen sulfide + pyruvate + H(+)</text>
        <dbReference type="Rhea" id="RHEA:21740"/>
        <dbReference type="Rhea" id="RHEA-COMP:10698"/>
        <dbReference type="Rhea" id="RHEA-COMP:10700"/>
        <dbReference type="ChEBI" id="CHEBI:15361"/>
        <dbReference type="ChEBI" id="CHEBI:15378"/>
        <dbReference type="ChEBI" id="CHEBI:29919"/>
        <dbReference type="ChEBI" id="CHEBI:29950"/>
        <dbReference type="ChEBI" id="CHEBI:50058"/>
        <dbReference type="ChEBI" id="CHEBI:57678"/>
        <dbReference type="EC" id="2.8.1.2"/>
    </reaction>
    <physiologicalReaction direction="left-to-right" evidence="5">
        <dbReference type="Rhea" id="RHEA:21741"/>
    </physiologicalReaction>
</comment>
<evidence type="ECO:0000256" key="1">
    <source>
        <dbReference type="ARBA" id="ARBA00004496"/>
    </source>
</evidence>
<dbReference type="OrthoDB" id="9781034at2"/>
<dbReference type="Proteomes" id="UP000183447">
    <property type="component" value="Unassembled WGS sequence"/>
</dbReference>
<evidence type="ECO:0000256" key="3">
    <source>
        <dbReference type="ARBA" id="ARBA00022679"/>
    </source>
</evidence>
<keyword evidence="4" id="KW-0677">Repeat</keyword>
<protein>
    <recommendedName>
        <fullName evidence="6">Sulfurtransferase</fullName>
    </recommendedName>
</protein>
<proteinExistence type="predicted"/>
<dbReference type="RefSeq" id="WP_072340449.1">
    <property type="nucleotide sequence ID" value="NZ_FPKU01000001.1"/>
</dbReference>
<dbReference type="GO" id="GO:0016784">
    <property type="term" value="F:3-mercaptopyruvate sulfurtransferase activity"/>
    <property type="evidence" value="ECO:0007669"/>
    <property type="project" value="UniProtKB-EC"/>
</dbReference>
<gene>
    <name evidence="8" type="ORF">SAMN02983003_1525</name>
</gene>
<dbReference type="Gene3D" id="3.40.250.10">
    <property type="entry name" value="Rhodanese-like domain"/>
    <property type="match status" value="2"/>
</dbReference>
<dbReference type="EMBL" id="FPKU01000001">
    <property type="protein sequence ID" value="SFZ83223.1"/>
    <property type="molecule type" value="Genomic_DNA"/>
</dbReference>
<evidence type="ECO:0000256" key="2">
    <source>
        <dbReference type="ARBA" id="ARBA00022490"/>
    </source>
</evidence>
<keyword evidence="3 6" id="KW-0808">Transferase</keyword>
<dbReference type="GO" id="GO:0004792">
    <property type="term" value="F:thiosulfate-cyanide sulfurtransferase activity"/>
    <property type="evidence" value="ECO:0007669"/>
    <property type="project" value="InterPro"/>
</dbReference>
<evidence type="ECO:0000256" key="6">
    <source>
        <dbReference type="RuleBase" id="RU000507"/>
    </source>
</evidence>
<dbReference type="PROSITE" id="PS00380">
    <property type="entry name" value="RHODANESE_1"/>
    <property type="match status" value="1"/>
</dbReference>
<evidence type="ECO:0000313" key="9">
    <source>
        <dbReference type="Proteomes" id="UP000183447"/>
    </source>
</evidence>
<dbReference type="STRING" id="665118.SAMN02983003_1525"/>
<dbReference type="AlphaFoldDB" id="A0A1K2HWA3"/>
<evidence type="ECO:0000256" key="5">
    <source>
        <dbReference type="ARBA" id="ARBA00051793"/>
    </source>
</evidence>
<dbReference type="PROSITE" id="PS00683">
    <property type="entry name" value="RHODANESE_2"/>
    <property type="match status" value="1"/>
</dbReference>
<dbReference type="PANTHER" id="PTHR11364:SF27">
    <property type="entry name" value="SULFURTRANSFERASE"/>
    <property type="match status" value="1"/>
</dbReference>
<dbReference type="InterPro" id="IPR045078">
    <property type="entry name" value="TST/MPST-like"/>
</dbReference>
<dbReference type="SUPFAM" id="SSF52821">
    <property type="entry name" value="Rhodanese/Cell cycle control phosphatase"/>
    <property type="match status" value="2"/>
</dbReference>
<evidence type="ECO:0000313" key="8">
    <source>
        <dbReference type="EMBL" id="SFZ83223.1"/>
    </source>
</evidence>
<feature type="domain" description="Rhodanese" evidence="7">
    <location>
        <begin position="17"/>
        <end position="136"/>
    </location>
</feature>
<dbReference type="SMART" id="SM00450">
    <property type="entry name" value="RHOD"/>
    <property type="match status" value="2"/>
</dbReference>
<organism evidence="8 9">
    <name type="scientific">Devosia enhydra</name>
    <dbReference type="NCBI Taxonomy" id="665118"/>
    <lineage>
        <taxon>Bacteria</taxon>
        <taxon>Pseudomonadati</taxon>
        <taxon>Pseudomonadota</taxon>
        <taxon>Alphaproteobacteria</taxon>
        <taxon>Hyphomicrobiales</taxon>
        <taxon>Devosiaceae</taxon>
        <taxon>Devosia</taxon>
    </lineage>
</organism>
<comment type="subcellular location">
    <subcellularLocation>
        <location evidence="1">Cytoplasm</location>
    </subcellularLocation>
</comment>
<keyword evidence="8" id="KW-0670">Pyruvate</keyword>
<feature type="domain" description="Rhodanese" evidence="7">
    <location>
        <begin position="166"/>
        <end position="279"/>
    </location>
</feature>
<dbReference type="PROSITE" id="PS50206">
    <property type="entry name" value="RHODANESE_3"/>
    <property type="match status" value="2"/>
</dbReference>
<reference evidence="8 9" key="1">
    <citation type="submission" date="2016-11" db="EMBL/GenBank/DDBJ databases">
        <authorList>
            <person name="Jaros S."/>
            <person name="Januszkiewicz K."/>
            <person name="Wedrychowicz H."/>
        </authorList>
    </citation>
    <scope>NUCLEOTIDE SEQUENCE [LARGE SCALE GENOMIC DNA]</scope>
    <source>
        <strain evidence="8 9">ATCC 23634</strain>
    </source>
</reference>
<keyword evidence="2" id="KW-0963">Cytoplasm</keyword>
<dbReference type="InterPro" id="IPR001763">
    <property type="entry name" value="Rhodanese-like_dom"/>
</dbReference>
<dbReference type="InterPro" id="IPR001307">
    <property type="entry name" value="Thiosulphate_STrfase_CS"/>
</dbReference>
<evidence type="ECO:0000256" key="4">
    <source>
        <dbReference type="ARBA" id="ARBA00022737"/>
    </source>
</evidence>
<dbReference type="FunFam" id="3.40.250.10:FF:000001">
    <property type="entry name" value="Sulfurtransferase"/>
    <property type="match status" value="1"/>
</dbReference>
<dbReference type="FunFam" id="3.40.250.10:FF:000015">
    <property type="entry name" value="Sulfurtransferase"/>
    <property type="match status" value="1"/>
</dbReference>
<dbReference type="CDD" id="cd01448">
    <property type="entry name" value="TST_Repeat_1"/>
    <property type="match status" value="1"/>
</dbReference>
<dbReference type="Pfam" id="PF00581">
    <property type="entry name" value="Rhodanese"/>
    <property type="match status" value="2"/>
</dbReference>
<evidence type="ECO:0000259" key="7">
    <source>
        <dbReference type="PROSITE" id="PS50206"/>
    </source>
</evidence>
<keyword evidence="9" id="KW-1185">Reference proteome</keyword>